<sequence length="286" mass="32011">MHLCYLSSRVTMPGSPVRRSDAFEHDQMMENLTAAFETRGAKVTDVSWDDKDVNWSSFDAVMIGTTWDYWDRLDEFLETLEKIETKTRLFNAPELVRWNIDKRYLRDLEGKDVRLIPTIWADKATPEVIAGAFETFGTEKLVAKRQVGAGADGQHMLKRGDAVPDMPHPMMIQPYMDAIVKEGELSFIFIGGELSHTLLKTAADGDYRIQSAYGGKETPVEPAAEDVAQAAKALAAAPIAPLYARVDMIRSEDGGLYLMEMELIEPFLYPLQGPELGARIYEALKG</sequence>
<comment type="caution">
    <text evidence="1">The sequence shown here is derived from an EMBL/GenBank/DDBJ whole genome shotgun (WGS) entry which is preliminary data.</text>
</comment>
<dbReference type="PANTHER" id="PTHR39217">
    <property type="match status" value="1"/>
</dbReference>
<dbReference type="EMBL" id="JBHSCR010000002">
    <property type="protein sequence ID" value="MFC4346963.1"/>
    <property type="molecule type" value="Genomic_DNA"/>
</dbReference>
<evidence type="ECO:0000313" key="2">
    <source>
        <dbReference type="Proteomes" id="UP001595776"/>
    </source>
</evidence>
<keyword evidence="2" id="KW-1185">Reference proteome</keyword>
<reference evidence="2" key="1">
    <citation type="journal article" date="2019" name="Int. J. Syst. Evol. Microbiol.">
        <title>The Global Catalogue of Microorganisms (GCM) 10K type strain sequencing project: providing services to taxonomists for standard genome sequencing and annotation.</title>
        <authorList>
            <consortium name="The Broad Institute Genomics Platform"/>
            <consortium name="The Broad Institute Genome Sequencing Center for Infectious Disease"/>
            <person name="Wu L."/>
            <person name="Ma J."/>
        </authorList>
    </citation>
    <scope>NUCLEOTIDE SEQUENCE [LARGE SCALE GENOMIC DNA]</scope>
    <source>
        <strain evidence="2">CGMCC 1.15304</strain>
    </source>
</reference>
<dbReference type="SUPFAM" id="SSF56059">
    <property type="entry name" value="Glutathione synthetase ATP-binding domain-like"/>
    <property type="match status" value="1"/>
</dbReference>
<evidence type="ECO:0000313" key="1">
    <source>
        <dbReference type="EMBL" id="MFC4346963.1"/>
    </source>
</evidence>
<name>A0ABV8U909_9PROT</name>
<gene>
    <name evidence="1" type="ORF">ACFO5Q_03815</name>
</gene>
<keyword evidence="1" id="KW-0436">Ligase</keyword>
<dbReference type="PANTHER" id="PTHR39217:SF1">
    <property type="entry name" value="GLUTATHIONE SYNTHETASE"/>
    <property type="match status" value="1"/>
</dbReference>
<accession>A0ABV8U909</accession>
<dbReference type="Gene3D" id="3.30.470.20">
    <property type="entry name" value="ATP-grasp fold, B domain"/>
    <property type="match status" value="1"/>
</dbReference>
<dbReference type="GO" id="GO:0016874">
    <property type="term" value="F:ligase activity"/>
    <property type="evidence" value="ECO:0007669"/>
    <property type="project" value="UniProtKB-KW"/>
</dbReference>
<organism evidence="1 2">
    <name type="scientific">Kordiimonas lipolytica</name>
    <dbReference type="NCBI Taxonomy" id="1662421"/>
    <lineage>
        <taxon>Bacteria</taxon>
        <taxon>Pseudomonadati</taxon>
        <taxon>Pseudomonadota</taxon>
        <taxon>Alphaproteobacteria</taxon>
        <taxon>Kordiimonadales</taxon>
        <taxon>Kordiimonadaceae</taxon>
        <taxon>Kordiimonas</taxon>
    </lineage>
</organism>
<proteinExistence type="predicted"/>
<dbReference type="RefSeq" id="WP_068147609.1">
    <property type="nucleotide sequence ID" value="NZ_JBHSCR010000002.1"/>
</dbReference>
<dbReference type="Proteomes" id="UP001595776">
    <property type="component" value="Unassembled WGS sequence"/>
</dbReference>
<protein>
    <submittedName>
        <fullName evidence="1">RimK family alpha-L-glutamate ligase</fullName>
    </submittedName>
</protein>
<dbReference type="InterPro" id="IPR053191">
    <property type="entry name" value="DcsG_Biosynth_Enzyme"/>
</dbReference>